<dbReference type="AlphaFoldDB" id="A0A6G0VKL0"/>
<dbReference type="PANTHER" id="PTHR11733">
    <property type="entry name" value="ZINC METALLOPROTEASE FAMILY M13 NEPRILYSIN-RELATED"/>
    <property type="match status" value="1"/>
</dbReference>
<dbReference type="PROSITE" id="PS51885">
    <property type="entry name" value="NEPRILYSIN"/>
    <property type="match status" value="1"/>
</dbReference>
<dbReference type="Proteomes" id="UP000478052">
    <property type="component" value="Unassembled WGS sequence"/>
</dbReference>
<reference evidence="4 5" key="1">
    <citation type="submission" date="2019-08" db="EMBL/GenBank/DDBJ databases">
        <title>Whole genome of Aphis craccivora.</title>
        <authorList>
            <person name="Voronova N.V."/>
            <person name="Shulinski R.S."/>
            <person name="Bandarenka Y.V."/>
            <person name="Zhorov D.G."/>
            <person name="Warner D."/>
        </authorList>
    </citation>
    <scope>NUCLEOTIDE SEQUENCE [LARGE SCALE GENOMIC DNA]</scope>
    <source>
        <strain evidence="4">180601</strain>
        <tissue evidence="4">Whole Body</tissue>
    </source>
</reference>
<comment type="subcellular location">
    <subcellularLocation>
        <location evidence="1">Cell membrane</location>
        <topology evidence="1">Single-pass type II membrane protein</topology>
    </subcellularLocation>
</comment>
<feature type="domain" description="Peptidase M13 N-terminal" evidence="3">
    <location>
        <begin position="8"/>
        <end position="325"/>
    </location>
</feature>
<evidence type="ECO:0000256" key="2">
    <source>
        <dbReference type="ARBA" id="ARBA00007357"/>
    </source>
</evidence>
<dbReference type="GO" id="GO:0005886">
    <property type="term" value="C:plasma membrane"/>
    <property type="evidence" value="ECO:0007669"/>
    <property type="project" value="UniProtKB-SubCell"/>
</dbReference>
<dbReference type="PANTHER" id="PTHR11733:SF241">
    <property type="entry name" value="GH26575P-RELATED"/>
    <property type="match status" value="1"/>
</dbReference>
<proteinExistence type="inferred from homology"/>
<name>A0A6G0VKL0_APHCR</name>
<evidence type="ECO:0000259" key="3">
    <source>
        <dbReference type="Pfam" id="PF05649"/>
    </source>
</evidence>
<dbReference type="SUPFAM" id="SSF55486">
    <property type="entry name" value="Metalloproteases ('zincins'), catalytic domain"/>
    <property type="match status" value="1"/>
</dbReference>
<dbReference type="Gene3D" id="3.40.390.10">
    <property type="entry name" value="Collagenase (Catalytic Domain)"/>
    <property type="match status" value="1"/>
</dbReference>
<evidence type="ECO:0000256" key="1">
    <source>
        <dbReference type="ARBA" id="ARBA00004401"/>
    </source>
</evidence>
<dbReference type="Gene3D" id="1.10.1380.10">
    <property type="entry name" value="Neutral endopeptidase , domain2"/>
    <property type="match status" value="1"/>
</dbReference>
<evidence type="ECO:0000313" key="4">
    <source>
        <dbReference type="EMBL" id="KAF0689581.1"/>
    </source>
</evidence>
<organism evidence="4 5">
    <name type="scientific">Aphis craccivora</name>
    <name type="common">Cowpea aphid</name>
    <dbReference type="NCBI Taxonomy" id="307492"/>
    <lineage>
        <taxon>Eukaryota</taxon>
        <taxon>Metazoa</taxon>
        <taxon>Ecdysozoa</taxon>
        <taxon>Arthropoda</taxon>
        <taxon>Hexapoda</taxon>
        <taxon>Insecta</taxon>
        <taxon>Pterygota</taxon>
        <taxon>Neoptera</taxon>
        <taxon>Paraneoptera</taxon>
        <taxon>Hemiptera</taxon>
        <taxon>Sternorrhyncha</taxon>
        <taxon>Aphidomorpha</taxon>
        <taxon>Aphidoidea</taxon>
        <taxon>Aphididae</taxon>
        <taxon>Aphidini</taxon>
        <taxon>Aphis</taxon>
        <taxon>Aphis</taxon>
    </lineage>
</organism>
<comment type="caution">
    <text evidence="4">The sequence shown here is derived from an EMBL/GenBank/DDBJ whole genome shotgun (WGS) entry which is preliminary data.</text>
</comment>
<dbReference type="InterPro" id="IPR000718">
    <property type="entry name" value="Peptidase_M13"/>
</dbReference>
<dbReference type="InterPro" id="IPR042089">
    <property type="entry name" value="Peptidase_M13_dom_2"/>
</dbReference>
<sequence length="336" mass="39447">QDSFKYDPQWDVLKKVGLNTDYLSDSVALEMETILARIGMYFNQVIFFDIYNQYDPRNSSSHSLLAIDRNWGLKIYKERNNTKPNNVNIEEALPKFREYLKLLVDKLLNRNQACTKKLTVEGLVNTTLELVHFREELSKVSHESNTINKRIPDIITLRELQGLTDIPGNKFKFNWTLYLRELTRDLQPKVYKILTSENANNYELLIYDRDQLNKIFLFLSQTPTIILKMHILSSVLATLENRFPSGEKFNSEHCFSLTNEFFFMATGYFMRNALDGSSKAALNEMTDNIKWAFQKIVHETSWMDDETKNATLRKLTNMKTNFGYPDNYDKILNNFF</sequence>
<evidence type="ECO:0000313" key="5">
    <source>
        <dbReference type="Proteomes" id="UP000478052"/>
    </source>
</evidence>
<dbReference type="OrthoDB" id="6475849at2759"/>
<comment type="similarity">
    <text evidence="2">Belongs to the peptidase M13 family.</text>
</comment>
<gene>
    <name evidence="4" type="ORF">FWK35_00032410</name>
</gene>
<feature type="non-terminal residue" evidence="4">
    <location>
        <position position="1"/>
    </location>
</feature>
<protein>
    <submittedName>
        <fullName evidence="4">Membrane metallo-endopeptidase-like 1</fullName>
    </submittedName>
</protein>
<dbReference type="InterPro" id="IPR024079">
    <property type="entry name" value="MetalloPept_cat_dom_sf"/>
</dbReference>
<keyword evidence="5" id="KW-1185">Reference proteome</keyword>
<dbReference type="Pfam" id="PF05649">
    <property type="entry name" value="Peptidase_M13_N"/>
    <property type="match status" value="1"/>
</dbReference>
<dbReference type="GO" id="GO:0004222">
    <property type="term" value="F:metalloendopeptidase activity"/>
    <property type="evidence" value="ECO:0007669"/>
    <property type="project" value="InterPro"/>
</dbReference>
<dbReference type="InterPro" id="IPR008753">
    <property type="entry name" value="Peptidase_M13_N"/>
</dbReference>
<dbReference type="EMBL" id="VUJU01016297">
    <property type="protein sequence ID" value="KAF0689581.1"/>
    <property type="molecule type" value="Genomic_DNA"/>
</dbReference>
<dbReference type="GO" id="GO:0016485">
    <property type="term" value="P:protein processing"/>
    <property type="evidence" value="ECO:0007669"/>
    <property type="project" value="TreeGrafter"/>
</dbReference>
<accession>A0A6G0VKL0</accession>
<feature type="non-terminal residue" evidence="4">
    <location>
        <position position="336"/>
    </location>
</feature>